<keyword evidence="4" id="KW-1185">Reference proteome</keyword>
<accession>A0ABN7T6Y1</accession>
<feature type="transmembrane region" description="Helical" evidence="2">
    <location>
        <begin position="165"/>
        <end position="190"/>
    </location>
</feature>
<keyword evidence="2" id="KW-0472">Membrane</keyword>
<feature type="compositionally biased region" description="Low complexity" evidence="1">
    <location>
        <begin position="43"/>
        <end position="54"/>
    </location>
</feature>
<protein>
    <submittedName>
        <fullName evidence="3">Oidioi.mRNA.OKI2018_I69.chr2.g6455.t1.cds</fullName>
    </submittedName>
</protein>
<feature type="compositionally biased region" description="Polar residues" evidence="1">
    <location>
        <begin position="73"/>
        <end position="94"/>
    </location>
</feature>
<sequence>MKILILFGLIGAHAFLTTEPEFYSTAADVEPTDETVTTGAKIVTTPEPETSESVNTEETEIGTEAVTDPEFSTGATATKEPSNPGTEAPQETNAPGTEDPNTETTTSESPEQPSTKPTTTQEPEGSGESSGDGGQNTTTEEPVTGTTGEPLKTETTEEEDEGPNLALILGLTFGCTAAVALGGAGVWYFFFRKNTVEIADVETVEKDEASDEE</sequence>
<keyword evidence="2" id="KW-0812">Transmembrane</keyword>
<evidence type="ECO:0000256" key="1">
    <source>
        <dbReference type="SAM" id="MobiDB-lite"/>
    </source>
</evidence>
<dbReference type="Proteomes" id="UP001158576">
    <property type="component" value="Chromosome 2"/>
</dbReference>
<keyword evidence="2" id="KW-1133">Transmembrane helix</keyword>
<feature type="compositionally biased region" description="Low complexity" evidence="1">
    <location>
        <begin position="135"/>
        <end position="150"/>
    </location>
</feature>
<reference evidence="3 4" key="1">
    <citation type="submission" date="2021-04" db="EMBL/GenBank/DDBJ databases">
        <authorList>
            <person name="Bliznina A."/>
        </authorList>
    </citation>
    <scope>NUCLEOTIDE SEQUENCE [LARGE SCALE GENOMIC DNA]</scope>
</reference>
<feature type="region of interest" description="Disordered" evidence="1">
    <location>
        <begin position="27"/>
        <end position="161"/>
    </location>
</feature>
<evidence type="ECO:0000313" key="4">
    <source>
        <dbReference type="Proteomes" id="UP001158576"/>
    </source>
</evidence>
<organism evidence="3 4">
    <name type="scientific">Oikopleura dioica</name>
    <name type="common">Tunicate</name>
    <dbReference type="NCBI Taxonomy" id="34765"/>
    <lineage>
        <taxon>Eukaryota</taxon>
        <taxon>Metazoa</taxon>
        <taxon>Chordata</taxon>
        <taxon>Tunicata</taxon>
        <taxon>Appendicularia</taxon>
        <taxon>Copelata</taxon>
        <taxon>Oikopleuridae</taxon>
        <taxon>Oikopleura</taxon>
    </lineage>
</organism>
<evidence type="ECO:0000313" key="3">
    <source>
        <dbReference type="EMBL" id="CAG5112213.1"/>
    </source>
</evidence>
<evidence type="ECO:0000256" key="2">
    <source>
        <dbReference type="SAM" id="Phobius"/>
    </source>
</evidence>
<dbReference type="EMBL" id="OU015567">
    <property type="protein sequence ID" value="CAG5112213.1"/>
    <property type="molecule type" value="Genomic_DNA"/>
</dbReference>
<gene>
    <name evidence="3" type="ORF">OKIOD_LOCUS15220</name>
</gene>
<name>A0ABN7T6Y1_OIKDI</name>
<feature type="compositionally biased region" description="Low complexity" evidence="1">
    <location>
        <begin position="95"/>
        <end position="127"/>
    </location>
</feature>
<proteinExistence type="predicted"/>